<name>A0ABU0TDA8_9ACTN</name>
<gene>
    <name evidence="2" type="ORF">QF035_011231</name>
</gene>
<dbReference type="RefSeq" id="WP_307532311.1">
    <property type="nucleotide sequence ID" value="NZ_JAUSZI010000003.1"/>
</dbReference>
<comment type="caution">
    <text evidence="2">The sequence shown here is derived from an EMBL/GenBank/DDBJ whole genome shotgun (WGS) entry which is preliminary data.</text>
</comment>
<reference evidence="2 3" key="1">
    <citation type="submission" date="2023-07" db="EMBL/GenBank/DDBJ databases">
        <title>Comparative genomics of wheat-associated soil bacteria to identify genetic determinants of phenazine resistance.</title>
        <authorList>
            <person name="Mouncey N."/>
        </authorList>
    </citation>
    <scope>NUCLEOTIDE SEQUENCE [LARGE SCALE GENOMIC DNA]</scope>
    <source>
        <strain evidence="2 3">V2I4</strain>
    </source>
</reference>
<accession>A0ABU0TDA8</accession>
<sequence length="101" mass="11070">MNDTPTTVEQLTTIPSGLGHDFADTWCGTLTADIAHLLNCEEVDVLASLLRSLGAEQAADEWIDAHSVADDEPRDRHYRDPNDPAALSADAFRWHPGLEES</sequence>
<evidence type="ECO:0000313" key="3">
    <source>
        <dbReference type="Proteomes" id="UP001230328"/>
    </source>
</evidence>
<proteinExistence type="predicted"/>
<feature type="region of interest" description="Disordered" evidence="1">
    <location>
        <begin position="65"/>
        <end position="101"/>
    </location>
</feature>
<keyword evidence="3" id="KW-1185">Reference proteome</keyword>
<feature type="compositionally biased region" description="Basic and acidic residues" evidence="1">
    <location>
        <begin position="92"/>
        <end position="101"/>
    </location>
</feature>
<protein>
    <submittedName>
        <fullName evidence="2">Uncharacterized protein</fullName>
    </submittedName>
</protein>
<organism evidence="2 3">
    <name type="scientific">Streptomyces umbrinus</name>
    <dbReference type="NCBI Taxonomy" id="67370"/>
    <lineage>
        <taxon>Bacteria</taxon>
        <taxon>Bacillati</taxon>
        <taxon>Actinomycetota</taxon>
        <taxon>Actinomycetes</taxon>
        <taxon>Kitasatosporales</taxon>
        <taxon>Streptomycetaceae</taxon>
        <taxon>Streptomyces</taxon>
        <taxon>Streptomyces phaeochromogenes group</taxon>
    </lineage>
</organism>
<evidence type="ECO:0000256" key="1">
    <source>
        <dbReference type="SAM" id="MobiDB-lite"/>
    </source>
</evidence>
<feature type="compositionally biased region" description="Basic and acidic residues" evidence="1">
    <location>
        <begin position="65"/>
        <end position="82"/>
    </location>
</feature>
<evidence type="ECO:0000313" key="2">
    <source>
        <dbReference type="EMBL" id="MDQ1033562.1"/>
    </source>
</evidence>
<dbReference type="Proteomes" id="UP001230328">
    <property type="component" value="Unassembled WGS sequence"/>
</dbReference>
<dbReference type="EMBL" id="JAUSZI010000003">
    <property type="protein sequence ID" value="MDQ1033562.1"/>
    <property type="molecule type" value="Genomic_DNA"/>
</dbReference>